<dbReference type="InParanoid" id="A0A674J731"/>
<protein>
    <submittedName>
        <fullName evidence="2">Uncharacterized protein</fullName>
    </submittedName>
</protein>
<dbReference type="Ensembl" id="ENSTMTT00000016964.1">
    <property type="protein sequence ID" value="ENSTMTP00000016378.1"/>
    <property type="gene ID" value="ENSTMTG00000011994.1"/>
</dbReference>
<evidence type="ECO:0000256" key="1">
    <source>
        <dbReference type="SAM" id="MobiDB-lite"/>
    </source>
</evidence>
<proteinExistence type="predicted"/>
<dbReference type="Proteomes" id="UP000472274">
    <property type="component" value="Unplaced"/>
</dbReference>
<evidence type="ECO:0000313" key="2">
    <source>
        <dbReference type="Ensembl" id="ENSTMTP00000016378.1"/>
    </source>
</evidence>
<evidence type="ECO:0000313" key="3">
    <source>
        <dbReference type="Proteomes" id="UP000472274"/>
    </source>
</evidence>
<dbReference type="GeneTree" id="ENSGT00910000148394"/>
<keyword evidence="3" id="KW-1185">Reference proteome</keyword>
<feature type="region of interest" description="Disordered" evidence="1">
    <location>
        <begin position="1"/>
        <end position="31"/>
    </location>
</feature>
<accession>A0A674J731</accession>
<dbReference type="AlphaFoldDB" id="A0A674J731"/>
<reference evidence="2" key="2">
    <citation type="submission" date="2025-09" db="UniProtKB">
        <authorList>
            <consortium name="Ensembl"/>
        </authorList>
    </citation>
    <scope>IDENTIFICATION</scope>
</reference>
<reference evidence="2" key="1">
    <citation type="submission" date="2025-08" db="UniProtKB">
        <authorList>
            <consortium name="Ensembl"/>
        </authorList>
    </citation>
    <scope>IDENTIFICATION</scope>
</reference>
<name>A0A674J731_9SAUR</name>
<sequence>MKTRTRETKRTKTAEKKGTDPEVQEDASQGLLPLEGDLLSEERESVATLDLLVTEPRAVVLLLHQKRKRRLQSQSLQCKQRKL</sequence>
<organism evidence="2 3">
    <name type="scientific">Terrapene triunguis</name>
    <name type="common">Three-toed box turtle</name>
    <dbReference type="NCBI Taxonomy" id="2587831"/>
    <lineage>
        <taxon>Eukaryota</taxon>
        <taxon>Metazoa</taxon>
        <taxon>Chordata</taxon>
        <taxon>Craniata</taxon>
        <taxon>Vertebrata</taxon>
        <taxon>Euteleostomi</taxon>
        <taxon>Archelosauria</taxon>
        <taxon>Testudinata</taxon>
        <taxon>Testudines</taxon>
        <taxon>Cryptodira</taxon>
        <taxon>Durocryptodira</taxon>
        <taxon>Testudinoidea</taxon>
        <taxon>Emydidae</taxon>
        <taxon>Terrapene</taxon>
    </lineage>
</organism>
<feature type="compositionally biased region" description="Basic and acidic residues" evidence="1">
    <location>
        <begin position="1"/>
        <end position="20"/>
    </location>
</feature>